<organism evidence="3 4">
    <name type="scientific">Thermovibrio guaymasensis</name>
    <dbReference type="NCBI Taxonomy" id="240167"/>
    <lineage>
        <taxon>Bacteria</taxon>
        <taxon>Pseudomonadati</taxon>
        <taxon>Aquificota</taxon>
        <taxon>Aquificia</taxon>
        <taxon>Desulfurobacteriales</taxon>
        <taxon>Desulfurobacteriaceae</taxon>
        <taxon>Thermovibrio</taxon>
    </lineage>
</organism>
<evidence type="ECO:0000256" key="1">
    <source>
        <dbReference type="SAM" id="Coils"/>
    </source>
</evidence>
<protein>
    <submittedName>
        <fullName evidence="3">Uncharacterized protein</fullName>
    </submittedName>
</protein>
<evidence type="ECO:0000313" key="3">
    <source>
        <dbReference type="EMBL" id="RKQ63584.1"/>
    </source>
</evidence>
<keyword evidence="1" id="KW-0175">Coiled coil</keyword>
<keyword evidence="2" id="KW-0472">Membrane</keyword>
<gene>
    <name evidence="3" type="ORF">C7457_0458</name>
</gene>
<evidence type="ECO:0000256" key="2">
    <source>
        <dbReference type="SAM" id="Phobius"/>
    </source>
</evidence>
<dbReference type="Proteomes" id="UP000280881">
    <property type="component" value="Unassembled WGS sequence"/>
</dbReference>
<accession>A0A420W8F2</accession>
<name>A0A420W8F2_9BACT</name>
<reference evidence="3 4" key="1">
    <citation type="submission" date="2018-10" db="EMBL/GenBank/DDBJ databases">
        <title>Genomic Encyclopedia of Type Strains, Phase IV (KMG-IV): sequencing the most valuable type-strain genomes for metagenomic binning, comparative biology and taxonomic classification.</title>
        <authorList>
            <person name="Goeker M."/>
        </authorList>
    </citation>
    <scope>NUCLEOTIDE SEQUENCE [LARGE SCALE GENOMIC DNA]</scope>
    <source>
        <strain evidence="3 4">DSM 15521</strain>
    </source>
</reference>
<dbReference type="RefSeq" id="WP_121169825.1">
    <property type="nucleotide sequence ID" value="NZ_RBIE01000001.1"/>
</dbReference>
<dbReference type="EMBL" id="RBIE01000001">
    <property type="protein sequence ID" value="RKQ63584.1"/>
    <property type="molecule type" value="Genomic_DNA"/>
</dbReference>
<comment type="caution">
    <text evidence="3">The sequence shown here is derived from an EMBL/GenBank/DDBJ whole genome shotgun (WGS) entry which is preliminary data.</text>
</comment>
<dbReference type="AlphaFoldDB" id="A0A420W8F2"/>
<keyword evidence="2" id="KW-1133">Transmembrane helix</keyword>
<dbReference type="OrthoDB" id="15289at2"/>
<keyword evidence="4" id="KW-1185">Reference proteome</keyword>
<keyword evidence="2" id="KW-0812">Transmembrane</keyword>
<evidence type="ECO:0000313" key="4">
    <source>
        <dbReference type="Proteomes" id="UP000280881"/>
    </source>
</evidence>
<feature type="coiled-coil region" evidence="1">
    <location>
        <begin position="49"/>
        <end position="91"/>
    </location>
</feature>
<sequence>MDWGVITALVAMIFAVLGIGIGFFMSKVLSEKREEVQVSALGDRLEGITSKISETVEKVNQKLTDLKEEKLFQLKEELSFLEEEVKRLKKEIASLPLSTGSLEAVERAEKLLKEIEFSLPEVDNSLLTQVKDSLIIVRNDVQNLIQMEKEKQKKETSVQVPELEDLLSSINSALKLSKEINTSLVKSELLTLASSIKGDIGEGVVKELDKQALNSKELILLLESIKKELEGVKR</sequence>
<proteinExistence type="predicted"/>
<feature type="transmembrane region" description="Helical" evidence="2">
    <location>
        <begin position="6"/>
        <end position="25"/>
    </location>
</feature>